<dbReference type="PRINTS" id="PR00245">
    <property type="entry name" value="OLFACTORYR"/>
</dbReference>
<dbReference type="CDD" id="cd15230">
    <property type="entry name" value="7tmA_OR5-like"/>
    <property type="match status" value="1"/>
</dbReference>
<comment type="similarity">
    <text evidence="8">Belongs to the G-protein coupled receptor 1 family.</text>
</comment>
<gene>
    <name evidence="12" type="primary">LOC117348468</name>
</gene>
<comment type="subcellular location">
    <subcellularLocation>
        <location evidence="9">Cell membrane</location>
        <topology evidence="9">Multi-pass membrane protein</topology>
    </subcellularLocation>
    <subcellularLocation>
        <location evidence="1">Membrane</location>
        <topology evidence="1">Multi-pass membrane protein</topology>
    </subcellularLocation>
</comment>
<feature type="transmembrane region" description="Helical" evidence="9">
    <location>
        <begin position="98"/>
        <end position="120"/>
    </location>
</feature>
<feature type="transmembrane region" description="Helical" evidence="9">
    <location>
        <begin position="197"/>
        <end position="219"/>
    </location>
</feature>
<keyword evidence="4 8" id="KW-0297">G-protein coupled receptor</keyword>
<dbReference type="OrthoDB" id="9825976at2759"/>
<keyword evidence="7 8" id="KW-0807">Transducer</keyword>
<dbReference type="InterPro" id="IPR000725">
    <property type="entry name" value="Olfact_rcpt"/>
</dbReference>
<name>A0A6P8PPE5_GEOSA</name>
<feature type="transmembrane region" description="Helical" evidence="9">
    <location>
        <begin position="273"/>
        <end position="292"/>
    </location>
</feature>
<keyword evidence="9" id="KW-1003">Cell membrane</keyword>
<dbReference type="KEGG" id="gsh:117348468"/>
<protein>
    <recommendedName>
        <fullName evidence="9">Olfactory receptor</fullName>
    </recommendedName>
</protein>
<evidence type="ECO:0000256" key="1">
    <source>
        <dbReference type="ARBA" id="ARBA00004141"/>
    </source>
</evidence>
<dbReference type="AlphaFoldDB" id="A0A6P8PPE5"/>
<dbReference type="InterPro" id="IPR000276">
    <property type="entry name" value="GPCR_Rhodpsn"/>
</dbReference>
<dbReference type="Pfam" id="PF13853">
    <property type="entry name" value="7tm_4"/>
    <property type="match status" value="1"/>
</dbReference>
<dbReference type="PRINTS" id="PR00237">
    <property type="entry name" value="GPCRRHODOPSN"/>
</dbReference>
<feature type="transmembrane region" description="Helical" evidence="9">
    <location>
        <begin position="25"/>
        <end position="48"/>
    </location>
</feature>
<evidence type="ECO:0000256" key="3">
    <source>
        <dbReference type="ARBA" id="ARBA00022989"/>
    </source>
</evidence>
<organism evidence="11 12">
    <name type="scientific">Geotrypetes seraphini</name>
    <name type="common">Gaboon caecilian</name>
    <name type="synonym">Caecilia seraphini</name>
    <dbReference type="NCBI Taxonomy" id="260995"/>
    <lineage>
        <taxon>Eukaryota</taxon>
        <taxon>Metazoa</taxon>
        <taxon>Chordata</taxon>
        <taxon>Craniata</taxon>
        <taxon>Vertebrata</taxon>
        <taxon>Euteleostomi</taxon>
        <taxon>Amphibia</taxon>
        <taxon>Gymnophiona</taxon>
        <taxon>Geotrypetes</taxon>
    </lineage>
</organism>
<dbReference type="SUPFAM" id="SSF81321">
    <property type="entry name" value="Family A G protein-coupled receptor-like"/>
    <property type="match status" value="1"/>
</dbReference>
<evidence type="ECO:0000256" key="8">
    <source>
        <dbReference type="RuleBase" id="RU000688"/>
    </source>
</evidence>
<evidence type="ECO:0000256" key="2">
    <source>
        <dbReference type="ARBA" id="ARBA00022692"/>
    </source>
</evidence>
<keyword evidence="11" id="KW-1185">Reference proteome</keyword>
<feature type="transmembrane region" description="Helical" evidence="9">
    <location>
        <begin position="240"/>
        <end position="261"/>
    </location>
</feature>
<evidence type="ECO:0000313" key="12">
    <source>
        <dbReference type="RefSeq" id="XP_033776553.1"/>
    </source>
</evidence>
<evidence type="ECO:0000256" key="9">
    <source>
        <dbReference type="RuleBase" id="RU363047"/>
    </source>
</evidence>
<sequence length="311" mass="34615">MKDNNQTAISEVDLLGFSDLPKLQGLLFVAFMAMYVFTLLGNLGMVAFIKIDPQLHTPMYFFLGNLSCVDICYSSAITPRALASFIMEKKSMSLIGCATQLCFISIMASAESFLLSVMAYDRYVAICNPLLYISVMTQKFCMQMVGTVYIISLAYSLIQTGNIFSLSFCGSNEINHFYCDPLPLLKLSCSDAFLNEIILSTFASSVALLNAAAIFLSYVRIISAILKIRSAAGRQKAFSTCASHFITVVLFFGTLVFMYALPSSHSSMNKNRFISIVYTMFIPMVNPVIYSLRNKDVKQALKKLLNKKWNS</sequence>
<keyword evidence="2 8" id="KW-0812">Transmembrane</keyword>
<reference evidence="12" key="1">
    <citation type="submission" date="2025-08" db="UniProtKB">
        <authorList>
            <consortium name="RefSeq"/>
        </authorList>
    </citation>
    <scope>IDENTIFICATION</scope>
</reference>
<dbReference type="FunFam" id="1.20.1070.10:FF:000003">
    <property type="entry name" value="Olfactory receptor"/>
    <property type="match status" value="1"/>
</dbReference>
<keyword evidence="5 9" id="KW-0472">Membrane</keyword>
<feature type="transmembrane region" description="Helical" evidence="9">
    <location>
        <begin position="60"/>
        <end position="78"/>
    </location>
</feature>
<evidence type="ECO:0000256" key="7">
    <source>
        <dbReference type="ARBA" id="ARBA00023224"/>
    </source>
</evidence>
<dbReference type="RefSeq" id="XP_033776553.1">
    <property type="nucleotide sequence ID" value="XM_033920662.1"/>
</dbReference>
<dbReference type="GO" id="GO:0005886">
    <property type="term" value="C:plasma membrane"/>
    <property type="evidence" value="ECO:0007669"/>
    <property type="project" value="UniProtKB-SubCell"/>
</dbReference>
<evidence type="ECO:0000259" key="10">
    <source>
        <dbReference type="PROSITE" id="PS50262"/>
    </source>
</evidence>
<keyword evidence="9" id="KW-0716">Sensory transduction</keyword>
<dbReference type="PANTHER" id="PTHR48018">
    <property type="entry name" value="OLFACTORY RECEPTOR"/>
    <property type="match status" value="1"/>
</dbReference>
<dbReference type="GO" id="GO:0004984">
    <property type="term" value="F:olfactory receptor activity"/>
    <property type="evidence" value="ECO:0007669"/>
    <property type="project" value="InterPro"/>
</dbReference>
<dbReference type="PROSITE" id="PS00237">
    <property type="entry name" value="G_PROTEIN_RECEP_F1_1"/>
    <property type="match status" value="1"/>
</dbReference>
<feature type="transmembrane region" description="Helical" evidence="9">
    <location>
        <begin position="140"/>
        <end position="158"/>
    </location>
</feature>
<keyword evidence="3 9" id="KW-1133">Transmembrane helix</keyword>
<dbReference type="PROSITE" id="PS50262">
    <property type="entry name" value="G_PROTEIN_RECEP_F1_2"/>
    <property type="match status" value="1"/>
</dbReference>
<dbReference type="InParanoid" id="A0A6P8PPE5"/>
<accession>A0A6P8PPE5</accession>
<dbReference type="GO" id="GO:0004930">
    <property type="term" value="F:G protein-coupled receptor activity"/>
    <property type="evidence" value="ECO:0007669"/>
    <property type="project" value="UniProtKB-KW"/>
</dbReference>
<feature type="domain" description="G-protein coupled receptors family 1 profile" evidence="10">
    <location>
        <begin position="41"/>
        <end position="290"/>
    </location>
</feature>
<evidence type="ECO:0000256" key="4">
    <source>
        <dbReference type="ARBA" id="ARBA00023040"/>
    </source>
</evidence>
<dbReference type="InterPro" id="IPR017452">
    <property type="entry name" value="GPCR_Rhodpsn_7TM"/>
</dbReference>
<evidence type="ECO:0000313" key="11">
    <source>
        <dbReference type="Proteomes" id="UP000515159"/>
    </source>
</evidence>
<dbReference type="Gene3D" id="1.20.1070.10">
    <property type="entry name" value="Rhodopsin 7-helix transmembrane proteins"/>
    <property type="match status" value="1"/>
</dbReference>
<evidence type="ECO:0000256" key="5">
    <source>
        <dbReference type="ARBA" id="ARBA00023136"/>
    </source>
</evidence>
<dbReference type="Proteomes" id="UP000515159">
    <property type="component" value="Chromosome 14"/>
</dbReference>
<evidence type="ECO:0000256" key="6">
    <source>
        <dbReference type="ARBA" id="ARBA00023170"/>
    </source>
</evidence>
<keyword evidence="9" id="KW-0552">Olfaction</keyword>
<dbReference type="GeneID" id="117348468"/>
<proteinExistence type="inferred from homology"/>
<keyword evidence="6 8" id="KW-0675">Receptor</keyword>